<keyword evidence="4" id="KW-0133">Cell shape</keyword>
<keyword evidence="10" id="KW-0645">Protease</keyword>
<gene>
    <name evidence="10" type="ORF">AGRA3207_006831</name>
</gene>
<evidence type="ECO:0000256" key="7">
    <source>
        <dbReference type="RuleBase" id="RU004016"/>
    </source>
</evidence>
<feature type="chain" id="PRO_5047546271" evidence="8">
    <location>
        <begin position="36"/>
        <end position="315"/>
    </location>
</feature>
<evidence type="ECO:0000256" key="2">
    <source>
        <dbReference type="ARBA" id="ARBA00022729"/>
    </source>
</evidence>
<dbReference type="GO" id="GO:0004180">
    <property type="term" value="F:carboxypeptidase activity"/>
    <property type="evidence" value="ECO:0007669"/>
    <property type="project" value="UniProtKB-KW"/>
</dbReference>
<evidence type="ECO:0000259" key="9">
    <source>
        <dbReference type="Pfam" id="PF00768"/>
    </source>
</evidence>
<accession>A0ABX8R6I6</accession>
<evidence type="ECO:0000256" key="4">
    <source>
        <dbReference type="ARBA" id="ARBA00022960"/>
    </source>
</evidence>
<dbReference type="SUPFAM" id="SSF56601">
    <property type="entry name" value="beta-lactamase/transpeptidase-like"/>
    <property type="match status" value="1"/>
</dbReference>
<dbReference type="Proteomes" id="UP001049518">
    <property type="component" value="Chromosome"/>
</dbReference>
<dbReference type="PRINTS" id="PR00725">
    <property type="entry name" value="DADACBPTASE1"/>
</dbReference>
<evidence type="ECO:0000256" key="6">
    <source>
        <dbReference type="ARBA" id="ARBA00023316"/>
    </source>
</evidence>
<dbReference type="PANTHER" id="PTHR21581:SF33">
    <property type="entry name" value="D-ALANYL-D-ALANINE CARBOXYPEPTIDASE DACB"/>
    <property type="match status" value="1"/>
</dbReference>
<dbReference type="EMBL" id="CP059572">
    <property type="protein sequence ID" value="QXJ25347.1"/>
    <property type="molecule type" value="Genomic_DNA"/>
</dbReference>
<keyword evidence="6" id="KW-0961">Cell wall biogenesis/degradation</keyword>
<organism evidence="10 11">
    <name type="scientific">Actinomadura graeca</name>
    <dbReference type="NCBI Taxonomy" id="2750812"/>
    <lineage>
        <taxon>Bacteria</taxon>
        <taxon>Bacillati</taxon>
        <taxon>Actinomycetota</taxon>
        <taxon>Actinomycetes</taxon>
        <taxon>Streptosporangiales</taxon>
        <taxon>Thermomonosporaceae</taxon>
        <taxon>Actinomadura</taxon>
    </lineage>
</organism>
<dbReference type="InterPro" id="IPR001967">
    <property type="entry name" value="Peptidase_S11_N"/>
</dbReference>
<comment type="similarity">
    <text evidence="1 7">Belongs to the peptidase S11 family.</text>
</comment>
<evidence type="ECO:0000313" key="10">
    <source>
        <dbReference type="EMBL" id="QXJ25347.1"/>
    </source>
</evidence>
<dbReference type="InterPro" id="IPR012338">
    <property type="entry name" value="Beta-lactam/transpept-like"/>
</dbReference>
<evidence type="ECO:0000313" key="11">
    <source>
        <dbReference type="Proteomes" id="UP001049518"/>
    </source>
</evidence>
<reference evidence="10" key="1">
    <citation type="submission" date="2020-07" db="EMBL/GenBank/DDBJ databases">
        <authorList>
            <person name="Tarantini F.S."/>
            <person name="Hong K.W."/>
            <person name="Chan K.G."/>
        </authorList>
    </citation>
    <scope>NUCLEOTIDE SEQUENCE</scope>
    <source>
        <strain evidence="10">32-07</strain>
    </source>
</reference>
<keyword evidence="5" id="KW-0573">Peptidoglycan synthesis</keyword>
<sequence length="315" mass="33472">MRRSARSSARWTGRSAMAVAVAAPLVALPAAPSQAAPAARAAAGPAGVAAKSAYLFDSGTRKTRWSRAATTKRPIASITKVMTALVVLRAGKLDRTITVKQKYIDYAVRQGGSMANLRAGDRLTVRQLLNGLMLPSGCDVAYALADVYGPGWKGFVTKMNKTAAQLGMKHTKYANFDGLPWPTATSTYSTAYDQTRLAYYALKRADFRAVVARRAYKLAKSTTHGAYSWTNTNRLLGSYTGAAGVKTGTTDAAGYSLMFTARRGTRTLVGIVLNSSTTDETARFTDAARILDWGFGAKSAGVLRVPPVPAGANVD</sequence>
<evidence type="ECO:0000256" key="1">
    <source>
        <dbReference type="ARBA" id="ARBA00007164"/>
    </source>
</evidence>
<dbReference type="InterPro" id="IPR018044">
    <property type="entry name" value="Peptidase_S11"/>
</dbReference>
<evidence type="ECO:0000256" key="3">
    <source>
        <dbReference type="ARBA" id="ARBA00022801"/>
    </source>
</evidence>
<dbReference type="Gene3D" id="3.40.710.10">
    <property type="entry name" value="DD-peptidase/beta-lactamase superfamily"/>
    <property type="match status" value="1"/>
</dbReference>
<keyword evidence="10" id="KW-0121">Carboxypeptidase</keyword>
<keyword evidence="2 8" id="KW-0732">Signal</keyword>
<dbReference type="PANTHER" id="PTHR21581">
    <property type="entry name" value="D-ALANYL-D-ALANINE CARBOXYPEPTIDASE"/>
    <property type="match status" value="1"/>
</dbReference>
<dbReference type="Pfam" id="PF00768">
    <property type="entry name" value="Peptidase_S11"/>
    <property type="match status" value="1"/>
</dbReference>
<evidence type="ECO:0000256" key="8">
    <source>
        <dbReference type="SAM" id="SignalP"/>
    </source>
</evidence>
<keyword evidence="3" id="KW-0378">Hydrolase</keyword>
<feature type="signal peptide" evidence="8">
    <location>
        <begin position="1"/>
        <end position="35"/>
    </location>
</feature>
<keyword evidence="11" id="KW-1185">Reference proteome</keyword>
<evidence type="ECO:0000256" key="5">
    <source>
        <dbReference type="ARBA" id="ARBA00022984"/>
    </source>
</evidence>
<protein>
    <submittedName>
        <fullName evidence="10">D-alanyl-D-alanine carboxypeptidase</fullName>
    </submittedName>
</protein>
<proteinExistence type="inferred from homology"/>
<name>A0ABX8R6I6_9ACTN</name>
<feature type="domain" description="Peptidase S11 D-alanyl-D-alanine carboxypeptidase A N-terminal" evidence="9">
    <location>
        <begin position="43"/>
        <end position="276"/>
    </location>
</feature>